<proteinExistence type="predicted"/>
<organism evidence="2 3">
    <name type="scientific">Streptomyces thermocoprophilus</name>
    <dbReference type="NCBI Taxonomy" id="78356"/>
    <lineage>
        <taxon>Bacteria</taxon>
        <taxon>Bacillati</taxon>
        <taxon>Actinomycetota</taxon>
        <taxon>Actinomycetes</taxon>
        <taxon>Kitasatosporales</taxon>
        <taxon>Streptomycetaceae</taxon>
        <taxon>Streptomyces</taxon>
    </lineage>
</organism>
<evidence type="ECO:0000256" key="1">
    <source>
        <dbReference type="SAM" id="MobiDB-lite"/>
    </source>
</evidence>
<comment type="caution">
    <text evidence="2">The sequence shown here is derived from an EMBL/GenBank/DDBJ whole genome shotgun (WGS) entry which is preliminary data.</text>
</comment>
<reference evidence="2 3" key="1">
    <citation type="submission" date="2024-09" db="EMBL/GenBank/DDBJ databases">
        <authorList>
            <person name="Sun Q."/>
            <person name="Mori K."/>
        </authorList>
    </citation>
    <scope>NUCLEOTIDE SEQUENCE [LARGE SCALE GENOMIC DNA]</scope>
    <source>
        <strain evidence="2 3">JCM 10918</strain>
    </source>
</reference>
<dbReference type="EMBL" id="JBHMAR010000030">
    <property type="protein sequence ID" value="MFB9737597.1"/>
    <property type="molecule type" value="Genomic_DNA"/>
</dbReference>
<feature type="region of interest" description="Disordered" evidence="1">
    <location>
        <begin position="1"/>
        <end position="30"/>
    </location>
</feature>
<evidence type="ECO:0008006" key="4">
    <source>
        <dbReference type="Google" id="ProtNLM"/>
    </source>
</evidence>
<sequence>MSGTSGVPGPADERRWAARGGARMCGDGTEDGTRSLLADVLGRPRDEIALGRDGHGRLRVDGLSAGLYVCRDDGALAVAIAPGAEVALSGHPVPPALEGAALLPYTDAERRMADTVPRHRRSWFLTRLWVRKEAALRLASPGRLSLAAQVDALGRRNGEVLVPEPLPGGGHCPRRAYVVDLSDGDRGRVAAAATSVPMGSVRVWRARARLASCVTG</sequence>
<evidence type="ECO:0000313" key="3">
    <source>
        <dbReference type="Proteomes" id="UP001589703"/>
    </source>
</evidence>
<keyword evidence="3" id="KW-1185">Reference proteome</keyword>
<evidence type="ECO:0000313" key="2">
    <source>
        <dbReference type="EMBL" id="MFB9737597.1"/>
    </source>
</evidence>
<dbReference type="SUPFAM" id="SSF56214">
    <property type="entry name" value="4'-phosphopantetheinyl transferase"/>
    <property type="match status" value="1"/>
</dbReference>
<gene>
    <name evidence="2" type="ORF">ACFFRO_21050</name>
</gene>
<protein>
    <recommendedName>
        <fullName evidence="4">4'-phosphopantetheinyl transferase</fullName>
    </recommendedName>
</protein>
<dbReference type="RefSeq" id="WP_356758276.1">
    <property type="nucleotide sequence ID" value="NZ_JBHMAR010000030.1"/>
</dbReference>
<name>A0ABV5VIC8_9ACTN</name>
<dbReference type="InterPro" id="IPR037143">
    <property type="entry name" value="4-PPantetheinyl_Trfase_dom_sf"/>
</dbReference>
<accession>A0ABV5VIC8</accession>
<dbReference type="Proteomes" id="UP001589703">
    <property type="component" value="Unassembled WGS sequence"/>
</dbReference>